<reference evidence="2" key="1">
    <citation type="submission" date="2022-01" db="EMBL/GenBank/DDBJ databases">
        <authorList>
            <person name="King R."/>
        </authorList>
    </citation>
    <scope>NUCLEOTIDE SEQUENCE</scope>
</reference>
<keyword evidence="1" id="KW-0472">Membrane</keyword>
<keyword evidence="1" id="KW-0812">Transmembrane</keyword>
<keyword evidence="1" id="KW-1133">Transmembrane helix</keyword>
<feature type="transmembrane region" description="Helical" evidence="1">
    <location>
        <begin position="56"/>
        <end position="78"/>
    </location>
</feature>
<evidence type="ECO:0000313" key="2">
    <source>
        <dbReference type="EMBL" id="CAG9807267.1"/>
    </source>
</evidence>
<dbReference type="AlphaFoldDB" id="A0A9N9S1R0"/>
<keyword evidence="3" id="KW-1185">Reference proteome</keyword>
<feature type="transmembrane region" description="Helical" evidence="1">
    <location>
        <begin position="108"/>
        <end position="126"/>
    </location>
</feature>
<sequence>MLSILARRCATNVKTTIITVHKRNFLLGKRVSEKKFKLRDKIDPEWSLIYKAPMEYYLAACNHITTLSAILFTGYIIVKFKNRNETVSTEMKPFELLSGKILMADSDYLYFAIGFVVINIVLRITAYRFPLRIYKKGTEFTAVFEGQVPFQKDKYIFAKGAIKEQPIKGILPWRDCRYKIDDKRKVILLYESFKTPSELFEMLRKQAKPRIYQEKEMFR</sequence>
<dbReference type="EMBL" id="OU895879">
    <property type="protein sequence ID" value="CAG9807267.1"/>
    <property type="molecule type" value="Genomic_DNA"/>
</dbReference>
<name>A0A9N9S1R0_9DIPT</name>
<dbReference type="OrthoDB" id="7407406at2759"/>
<evidence type="ECO:0000256" key="1">
    <source>
        <dbReference type="SAM" id="Phobius"/>
    </source>
</evidence>
<proteinExistence type="predicted"/>
<evidence type="ECO:0000313" key="3">
    <source>
        <dbReference type="Proteomes" id="UP001153620"/>
    </source>
</evidence>
<gene>
    <name evidence="2" type="ORF">CHIRRI_LOCUS10116</name>
</gene>
<accession>A0A9N9S1R0</accession>
<reference evidence="2" key="2">
    <citation type="submission" date="2022-10" db="EMBL/GenBank/DDBJ databases">
        <authorList>
            <consortium name="ENA_rothamsted_submissions"/>
            <consortium name="culmorum"/>
            <person name="King R."/>
        </authorList>
    </citation>
    <scope>NUCLEOTIDE SEQUENCE</scope>
</reference>
<evidence type="ECO:0008006" key="4">
    <source>
        <dbReference type="Google" id="ProtNLM"/>
    </source>
</evidence>
<protein>
    <recommendedName>
        <fullName evidence="4">Transmembrane protein 223</fullName>
    </recommendedName>
</protein>
<dbReference type="Proteomes" id="UP001153620">
    <property type="component" value="Chromosome 3"/>
</dbReference>
<organism evidence="2 3">
    <name type="scientific">Chironomus riparius</name>
    <dbReference type="NCBI Taxonomy" id="315576"/>
    <lineage>
        <taxon>Eukaryota</taxon>
        <taxon>Metazoa</taxon>
        <taxon>Ecdysozoa</taxon>
        <taxon>Arthropoda</taxon>
        <taxon>Hexapoda</taxon>
        <taxon>Insecta</taxon>
        <taxon>Pterygota</taxon>
        <taxon>Neoptera</taxon>
        <taxon>Endopterygota</taxon>
        <taxon>Diptera</taxon>
        <taxon>Nematocera</taxon>
        <taxon>Chironomoidea</taxon>
        <taxon>Chironomidae</taxon>
        <taxon>Chironominae</taxon>
        <taxon>Chironomus</taxon>
    </lineage>
</organism>